<dbReference type="Proteomes" id="UP000261620">
    <property type="component" value="Unplaced"/>
</dbReference>
<dbReference type="PROSITE" id="PS50002">
    <property type="entry name" value="SH3"/>
    <property type="match status" value="1"/>
</dbReference>
<name>A0A3Q3W2N4_MOLML</name>
<evidence type="ECO:0000256" key="2">
    <source>
        <dbReference type="ARBA" id="ARBA00019004"/>
    </source>
</evidence>
<evidence type="ECO:0000256" key="9">
    <source>
        <dbReference type="PROSITE-ProRule" id="PRU00192"/>
    </source>
</evidence>
<keyword evidence="5" id="KW-0597">Phosphoprotein</keyword>
<comment type="subunit">
    <text evidence="8">Component of a calcium channel complex consisting of a pore-forming alpha subunit (CACNA1C) and the ancillary subunits CACNB3 and CACNA2D1. The channel complex contains alpha, beta, gamma and delta subunits in a 1:1:1:1 ratio. Interacts with CACNA2D4. Interacts with FASLG. Interacts with CBARP; prevents the interaction of CACNB3 with the alpha subunit CACNA1C thereby negatively regulating the activity of the corresponding calcium channel.</text>
</comment>
<feature type="domain" description="SH3" evidence="11">
    <location>
        <begin position="57"/>
        <end position="126"/>
    </location>
</feature>
<dbReference type="PRINTS" id="PR01696">
    <property type="entry name" value="LCACHANNELB3"/>
</dbReference>
<evidence type="ECO:0000256" key="1">
    <source>
        <dbReference type="ARBA" id="ARBA00010836"/>
    </source>
</evidence>
<dbReference type="AlphaFoldDB" id="A0A3Q3W2N4"/>
<dbReference type="GO" id="GO:0005891">
    <property type="term" value="C:voltage-gated calcium channel complex"/>
    <property type="evidence" value="ECO:0007669"/>
    <property type="project" value="InterPro"/>
</dbReference>
<feature type="region of interest" description="Disordered" evidence="10">
    <location>
        <begin position="327"/>
        <end position="416"/>
    </location>
</feature>
<dbReference type="InterPro" id="IPR036028">
    <property type="entry name" value="SH3-like_dom_sf"/>
</dbReference>
<feature type="region of interest" description="Disordered" evidence="10">
    <location>
        <begin position="14"/>
        <end position="39"/>
    </location>
</feature>
<feature type="compositionally biased region" description="Basic and acidic residues" evidence="10">
    <location>
        <begin position="343"/>
        <end position="364"/>
    </location>
</feature>
<organism evidence="12 13">
    <name type="scientific">Mola mola</name>
    <name type="common">Ocean sunfish</name>
    <name type="synonym">Tetraodon mola</name>
    <dbReference type="NCBI Taxonomy" id="94237"/>
    <lineage>
        <taxon>Eukaryota</taxon>
        <taxon>Metazoa</taxon>
        <taxon>Chordata</taxon>
        <taxon>Craniata</taxon>
        <taxon>Vertebrata</taxon>
        <taxon>Euteleostomi</taxon>
        <taxon>Actinopterygii</taxon>
        <taxon>Neopterygii</taxon>
        <taxon>Teleostei</taxon>
        <taxon>Neoteleostei</taxon>
        <taxon>Acanthomorphata</taxon>
        <taxon>Eupercaria</taxon>
        <taxon>Tetraodontiformes</taxon>
        <taxon>Molidae</taxon>
        <taxon>Mola</taxon>
    </lineage>
</organism>
<reference evidence="12" key="2">
    <citation type="submission" date="2025-09" db="UniProtKB">
        <authorList>
            <consortium name="Ensembl"/>
        </authorList>
    </citation>
    <scope>IDENTIFICATION</scope>
</reference>
<reference evidence="12" key="1">
    <citation type="submission" date="2025-08" db="UniProtKB">
        <authorList>
            <consortium name="Ensembl"/>
        </authorList>
    </citation>
    <scope>IDENTIFICATION</scope>
</reference>
<dbReference type="InterPro" id="IPR001452">
    <property type="entry name" value="SH3_domain"/>
</dbReference>
<dbReference type="PANTHER" id="PTHR11824">
    <property type="entry name" value="VOLTAGE-DEPENDENT CALCIUM CHANNEL BETA SUBUNIT"/>
    <property type="match status" value="1"/>
</dbReference>
<dbReference type="InterPro" id="IPR000584">
    <property type="entry name" value="VDCC_L_bsu"/>
</dbReference>
<dbReference type="InterPro" id="IPR046937">
    <property type="entry name" value="CAB1-4_N_A-dom"/>
</dbReference>
<dbReference type="SMART" id="SM00072">
    <property type="entry name" value="GuKc"/>
    <property type="match status" value="1"/>
</dbReference>
<dbReference type="SUPFAM" id="SSF52540">
    <property type="entry name" value="P-loop containing nucleoside triphosphate hydrolases"/>
    <property type="match status" value="1"/>
</dbReference>
<keyword evidence="4" id="KW-0963">Cytoplasm</keyword>
<evidence type="ECO:0000256" key="3">
    <source>
        <dbReference type="ARBA" id="ARBA00022443"/>
    </source>
</evidence>
<sequence length="416" mass="47108">MYDNLYLHGFEDSEAGSADSYTSRPSDSDVSLEEERDVRQEREQQAAVQLERAKTKPVAFAVRTNVSYCGALDEDVPVPATAISFDAKDFLHIKEKFNNDWWIGRLVKEGCEIGFIPSPLKLENIRLQQEQKRGRVQGKSGGNSSSSVEDEVSASIRPLISSRLRPQMEHVPPYDVVPSMRPVVLVGPSLKGYEVTDMMQKALFDFLKHRFDGRISITRVTADISLAKRSVLNNPSKRAIIERSNTRSSLAEVQSEIERIFELARSLQLVVLDADTINHPAQLLKTSLAPIIVHVKVSSPKVLQRLVKSRGKSQSKHLNVQLVAADKLAQCPPSQRMRQTNHAGDHSERRNLMTSDENYHNERAHKGRNRMSSGSQQSREQQDPYQDYQDPYQDAYKPHRNRSSPGSYSHDSRHRL</sequence>
<protein>
    <recommendedName>
        <fullName evidence="2">Voltage-dependent L-type calcium channel subunit beta-3</fullName>
    </recommendedName>
    <alternativeName>
        <fullName evidence="6">Calcium channel voltage-dependent subunit beta 3</fullName>
    </alternativeName>
</protein>
<feature type="compositionally biased region" description="Polar residues" evidence="10">
    <location>
        <begin position="332"/>
        <end position="342"/>
    </location>
</feature>
<dbReference type="FunFam" id="2.30.30.40:FF:000015">
    <property type="entry name" value="Voltage-dependent L-type calcium channel subunit beta-2"/>
    <property type="match status" value="1"/>
</dbReference>
<evidence type="ECO:0000256" key="4">
    <source>
        <dbReference type="ARBA" id="ARBA00022490"/>
    </source>
</evidence>
<evidence type="ECO:0000313" key="12">
    <source>
        <dbReference type="Ensembl" id="ENSMMOP00000005877.1"/>
    </source>
</evidence>
<evidence type="ECO:0000256" key="8">
    <source>
        <dbReference type="ARBA" id="ARBA00046590"/>
    </source>
</evidence>
<evidence type="ECO:0000259" key="11">
    <source>
        <dbReference type="PROSITE" id="PS50002"/>
    </source>
</evidence>
<dbReference type="PRINTS" id="PR01626">
    <property type="entry name" value="LCACHANNELB"/>
</dbReference>
<evidence type="ECO:0000256" key="6">
    <source>
        <dbReference type="ARBA" id="ARBA00030522"/>
    </source>
</evidence>
<feature type="region of interest" description="Disordered" evidence="10">
    <location>
        <begin position="131"/>
        <end position="152"/>
    </location>
</feature>
<evidence type="ECO:0000256" key="10">
    <source>
        <dbReference type="SAM" id="MobiDB-lite"/>
    </source>
</evidence>
<dbReference type="Pfam" id="PF12052">
    <property type="entry name" value="VGCC_beta4Aa_N"/>
    <property type="match status" value="1"/>
</dbReference>
<dbReference type="CDD" id="cd12043">
    <property type="entry name" value="SH3_CACNB4"/>
    <property type="match status" value="1"/>
</dbReference>
<dbReference type="Pfam" id="PF00625">
    <property type="entry name" value="Guanylate_kin"/>
    <property type="match status" value="1"/>
</dbReference>
<evidence type="ECO:0000256" key="5">
    <source>
        <dbReference type="ARBA" id="ARBA00022553"/>
    </source>
</evidence>
<dbReference type="SUPFAM" id="SSF50044">
    <property type="entry name" value="SH3-domain"/>
    <property type="match status" value="1"/>
</dbReference>
<evidence type="ECO:0000313" key="13">
    <source>
        <dbReference type="Proteomes" id="UP000261620"/>
    </source>
</evidence>
<dbReference type="OMA" id="QSQKMRQ"/>
<comment type="function">
    <text evidence="7">Regulatory subunit of the voltage-gated calcium channel that gives rise to L-type calcium currents. Increases CACNA1B peak calcium current and shifts the voltage dependencies of channel activation and inactivation. Increases CACNA1C peak calcium current and shifts the voltage dependencies of channel activation and inactivation.</text>
</comment>
<accession>A0A3Q3W2N4</accession>
<dbReference type="GO" id="GO:0005245">
    <property type="term" value="F:voltage-gated calcium channel activity"/>
    <property type="evidence" value="ECO:0007669"/>
    <property type="project" value="InterPro"/>
</dbReference>
<feature type="compositionally biased region" description="Polar residues" evidence="10">
    <location>
        <begin position="19"/>
        <end position="29"/>
    </location>
</feature>
<keyword evidence="3 9" id="KW-0728">SH3 domain</keyword>
<comment type="similarity">
    <text evidence="1">Belongs to the calcium channel beta subunit family.</text>
</comment>
<dbReference type="InterPro" id="IPR008079">
    <property type="entry name" value="VDCC_L_b3su"/>
</dbReference>
<keyword evidence="13" id="KW-1185">Reference proteome</keyword>
<proteinExistence type="inferred from homology"/>
<dbReference type="STRING" id="94237.ENSMMOP00000005877"/>
<evidence type="ECO:0000256" key="7">
    <source>
        <dbReference type="ARBA" id="ARBA00045432"/>
    </source>
</evidence>
<dbReference type="Ensembl" id="ENSMMOT00000005986.1">
    <property type="protein sequence ID" value="ENSMMOP00000005877.1"/>
    <property type="gene ID" value="ENSMMOG00000004613.1"/>
</dbReference>
<feature type="compositionally biased region" description="Low complexity" evidence="10">
    <location>
        <begin position="383"/>
        <end position="394"/>
    </location>
</feature>
<feature type="compositionally biased region" description="Polar residues" evidence="10">
    <location>
        <begin position="370"/>
        <end position="379"/>
    </location>
</feature>
<dbReference type="Gene3D" id="2.30.30.40">
    <property type="entry name" value="SH3 Domains"/>
    <property type="match status" value="1"/>
</dbReference>
<dbReference type="InterPro" id="IPR027417">
    <property type="entry name" value="P-loop_NTPase"/>
</dbReference>
<dbReference type="InterPro" id="IPR008145">
    <property type="entry name" value="GK/Ca_channel_bsu"/>
</dbReference>
<dbReference type="Gene3D" id="3.40.50.300">
    <property type="entry name" value="P-loop containing nucleotide triphosphate hydrolases"/>
    <property type="match status" value="1"/>
</dbReference>